<feature type="transmembrane region" description="Helical" evidence="1">
    <location>
        <begin position="96"/>
        <end position="114"/>
    </location>
</feature>
<protein>
    <recommendedName>
        <fullName evidence="4">Serpentine Receptor, class Z</fullName>
    </recommendedName>
</protein>
<evidence type="ECO:0000256" key="1">
    <source>
        <dbReference type="SAM" id="Phobius"/>
    </source>
</evidence>
<sequence>MESHLGIFSTSINSTSFFTDETPPAKIILLFVYIFCAVAIFPFYFHVYGMNRKRDESTAVFPIISYFYQCLKTLYCYFYLIMLIAGLVFFYRSEKFIWLALLLYSLSFFIIPTICEVNQVIMSLLAAQRFFLYFFPTVEKYLNISKNGFRWLIWILYLLSFLKLIVMFILVFLDSVSIVYMISFFCFNVLIFGSTLMYIPIFLSIRKLSHLSSAKKNRPHRFVLWQVFSLFIVKFVSFYFLAVFQFFLKNYLPIVIYYYFISHKPLADVLIRGTLSDCLLTPILIQVAYLGCNRRNLKTLILSLKPKNFLKTIICPILPSRPVKPERGTMNQIGSTSANRV</sequence>
<dbReference type="AlphaFoldDB" id="E3MBV6"/>
<dbReference type="InParanoid" id="E3MBV6"/>
<gene>
    <name evidence="2" type="ORF">CRE_16107</name>
</gene>
<keyword evidence="3" id="KW-1185">Reference proteome</keyword>
<feature type="transmembrane region" description="Helical" evidence="1">
    <location>
        <begin position="151"/>
        <end position="172"/>
    </location>
</feature>
<proteinExistence type="predicted"/>
<accession>E3MBV6</accession>
<dbReference type="EMBL" id="DS268433">
    <property type="protein sequence ID" value="EFO97698.1"/>
    <property type="molecule type" value="Genomic_DNA"/>
</dbReference>
<dbReference type="Proteomes" id="UP000008281">
    <property type="component" value="Unassembled WGS sequence"/>
</dbReference>
<reference evidence="2" key="1">
    <citation type="submission" date="2007-07" db="EMBL/GenBank/DDBJ databases">
        <title>PCAP assembly of the Caenorhabditis remanei genome.</title>
        <authorList>
            <consortium name="The Caenorhabditis remanei Sequencing Consortium"/>
            <person name="Wilson R.K."/>
        </authorList>
    </citation>
    <scope>NUCLEOTIDE SEQUENCE [LARGE SCALE GENOMIC DNA]</scope>
    <source>
        <strain evidence="2">PB4641</strain>
    </source>
</reference>
<evidence type="ECO:0000313" key="2">
    <source>
        <dbReference type="EMBL" id="EFO97698.1"/>
    </source>
</evidence>
<dbReference type="HOGENOM" id="CLU_056063_2_1_1"/>
<name>E3MBV6_CAERE</name>
<feature type="transmembrane region" description="Helical" evidence="1">
    <location>
        <begin position="269"/>
        <end position="292"/>
    </location>
</feature>
<dbReference type="Pfam" id="PF10325">
    <property type="entry name" value="7TM_GPCR_Srz"/>
    <property type="match status" value="1"/>
</dbReference>
<feature type="transmembrane region" description="Helical" evidence="1">
    <location>
        <begin position="66"/>
        <end position="89"/>
    </location>
</feature>
<keyword evidence="1" id="KW-0812">Transmembrane</keyword>
<evidence type="ECO:0000313" key="3">
    <source>
        <dbReference type="Proteomes" id="UP000008281"/>
    </source>
</evidence>
<keyword evidence="1" id="KW-0472">Membrane</keyword>
<dbReference type="OrthoDB" id="5875403at2759"/>
<dbReference type="PANTHER" id="PTHR31720:SF12">
    <property type="entry name" value="SERPENTINE RECEPTOR, CLASS T-RELATED"/>
    <property type="match status" value="1"/>
</dbReference>
<feature type="transmembrane region" description="Helical" evidence="1">
    <location>
        <begin position="222"/>
        <end position="249"/>
    </location>
</feature>
<keyword evidence="1" id="KW-1133">Transmembrane helix</keyword>
<dbReference type="OMA" id="PTICEVN"/>
<organism evidence="3">
    <name type="scientific">Caenorhabditis remanei</name>
    <name type="common">Caenorhabditis vulgaris</name>
    <dbReference type="NCBI Taxonomy" id="31234"/>
    <lineage>
        <taxon>Eukaryota</taxon>
        <taxon>Metazoa</taxon>
        <taxon>Ecdysozoa</taxon>
        <taxon>Nematoda</taxon>
        <taxon>Chromadorea</taxon>
        <taxon>Rhabditida</taxon>
        <taxon>Rhabditina</taxon>
        <taxon>Rhabditomorpha</taxon>
        <taxon>Rhabditoidea</taxon>
        <taxon>Rhabditidae</taxon>
        <taxon>Peloderinae</taxon>
        <taxon>Caenorhabditis</taxon>
    </lineage>
</organism>
<dbReference type="PANTHER" id="PTHR31720">
    <property type="entry name" value="SERPENTINE RECEPTOR, CLASS Z-RELATED"/>
    <property type="match status" value="1"/>
</dbReference>
<feature type="transmembrane region" description="Helical" evidence="1">
    <location>
        <begin position="178"/>
        <end position="201"/>
    </location>
</feature>
<feature type="transmembrane region" description="Helical" evidence="1">
    <location>
        <begin position="27"/>
        <end position="46"/>
    </location>
</feature>
<dbReference type="InterPro" id="IPR018817">
    <property type="entry name" value="7TM_GPCR_serpentine_rcpt_Srz"/>
</dbReference>
<evidence type="ECO:0008006" key="4">
    <source>
        <dbReference type="Google" id="ProtNLM"/>
    </source>
</evidence>